<dbReference type="Proteomes" id="UP000555393">
    <property type="component" value="Unassembled WGS sequence"/>
</dbReference>
<dbReference type="Pfam" id="PF00145">
    <property type="entry name" value="DNA_methylase"/>
    <property type="match status" value="2"/>
</dbReference>
<keyword evidence="3 6" id="KW-0949">S-adenosyl-L-methionine</keyword>
<evidence type="ECO:0000256" key="1">
    <source>
        <dbReference type="ARBA" id="ARBA00022603"/>
    </source>
</evidence>
<dbReference type="Gene3D" id="3.40.50.150">
    <property type="entry name" value="Vaccinia Virus protein VP39"/>
    <property type="match status" value="2"/>
</dbReference>
<keyword evidence="1 6" id="KW-0489">Methyltransferase</keyword>
<feature type="active site" evidence="6">
    <location>
        <position position="75"/>
    </location>
</feature>
<evidence type="ECO:0000256" key="8">
    <source>
        <dbReference type="RuleBase" id="RU000417"/>
    </source>
</evidence>
<dbReference type="PROSITE" id="PS00094">
    <property type="entry name" value="C5_MTASE_1"/>
    <property type="match status" value="1"/>
</dbReference>
<protein>
    <recommendedName>
        <fullName evidence="8">Cytosine-specific methyltransferase</fullName>
        <ecNumber evidence="8">2.1.1.37</ecNumber>
    </recommendedName>
</protein>
<comment type="caution">
    <text evidence="9">The sequence shown here is derived from an EMBL/GenBank/DDBJ whole genome shotgun (WGS) entry which is preliminary data.</text>
</comment>
<evidence type="ECO:0000256" key="5">
    <source>
        <dbReference type="ARBA" id="ARBA00047422"/>
    </source>
</evidence>
<dbReference type="SUPFAM" id="SSF53335">
    <property type="entry name" value="S-adenosyl-L-methionine-dependent methyltransferases"/>
    <property type="match status" value="1"/>
</dbReference>
<evidence type="ECO:0000256" key="6">
    <source>
        <dbReference type="PROSITE-ProRule" id="PRU01016"/>
    </source>
</evidence>
<keyword evidence="2 6" id="KW-0808">Transferase</keyword>
<evidence type="ECO:0000256" key="4">
    <source>
        <dbReference type="ARBA" id="ARBA00022747"/>
    </source>
</evidence>
<accession>A0A841M0W5</accession>
<evidence type="ECO:0000256" key="2">
    <source>
        <dbReference type="ARBA" id="ARBA00022679"/>
    </source>
</evidence>
<dbReference type="InterPro" id="IPR001525">
    <property type="entry name" value="C5_MeTfrase"/>
</dbReference>
<dbReference type="GO" id="GO:0003886">
    <property type="term" value="F:DNA (cytosine-5-)-methyltransferase activity"/>
    <property type="evidence" value="ECO:0007669"/>
    <property type="project" value="UniProtKB-EC"/>
</dbReference>
<organism evidence="9 10">
    <name type="scientific">Paenochrobactrum gallinarii</name>
    <dbReference type="NCBI Taxonomy" id="643673"/>
    <lineage>
        <taxon>Bacteria</taxon>
        <taxon>Pseudomonadati</taxon>
        <taxon>Pseudomonadota</taxon>
        <taxon>Alphaproteobacteria</taxon>
        <taxon>Hyphomicrobiales</taxon>
        <taxon>Brucellaceae</taxon>
        <taxon>Paenochrobactrum</taxon>
    </lineage>
</organism>
<evidence type="ECO:0000256" key="7">
    <source>
        <dbReference type="RuleBase" id="RU000416"/>
    </source>
</evidence>
<dbReference type="PANTHER" id="PTHR10629:SF52">
    <property type="entry name" value="DNA (CYTOSINE-5)-METHYLTRANSFERASE 1"/>
    <property type="match status" value="1"/>
</dbReference>
<comment type="similarity">
    <text evidence="6 7">Belongs to the class I-like SAM-binding methyltransferase superfamily. C5-methyltransferase family.</text>
</comment>
<keyword evidence="4" id="KW-0680">Restriction system</keyword>
<keyword evidence="10" id="KW-1185">Reference proteome</keyword>
<dbReference type="NCBIfam" id="TIGR00675">
    <property type="entry name" value="dcm"/>
    <property type="match status" value="1"/>
</dbReference>
<dbReference type="GO" id="GO:0044027">
    <property type="term" value="P:negative regulation of gene expression via chromosomal CpG island methylation"/>
    <property type="evidence" value="ECO:0007669"/>
    <property type="project" value="TreeGrafter"/>
</dbReference>
<comment type="catalytic activity">
    <reaction evidence="5 8">
        <text>a 2'-deoxycytidine in DNA + S-adenosyl-L-methionine = a 5-methyl-2'-deoxycytidine in DNA + S-adenosyl-L-homocysteine + H(+)</text>
        <dbReference type="Rhea" id="RHEA:13681"/>
        <dbReference type="Rhea" id="RHEA-COMP:11369"/>
        <dbReference type="Rhea" id="RHEA-COMP:11370"/>
        <dbReference type="ChEBI" id="CHEBI:15378"/>
        <dbReference type="ChEBI" id="CHEBI:57856"/>
        <dbReference type="ChEBI" id="CHEBI:59789"/>
        <dbReference type="ChEBI" id="CHEBI:85452"/>
        <dbReference type="ChEBI" id="CHEBI:85454"/>
        <dbReference type="EC" id="2.1.1.37"/>
    </reaction>
</comment>
<proteinExistence type="inferred from homology"/>
<dbReference type="RefSeq" id="WP_343061035.1">
    <property type="nucleotide sequence ID" value="NZ_JACIIU010000058.1"/>
</dbReference>
<evidence type="ECO:0000313" key="10">
    <source>
        <dbReference type="Proteomes" id="UP000555393"/>
    </source>
</evidence>
<dbReference type="EMBL" id="JACIIU010000058">
    <property type="protein sequence ID" value="MBB6262660.1"/>
    <property type="molecule type" value="Genomic_DNA"/>
</dbReference>
<evidence type="ECO:0000256" key="3">
    <source>
        <dbReference type="ARBA" id="ARBA00022691"/>
    </source>
</evidence>
<dbReference type="PANTHER" id="PTHR10629">
    <property type="entry name" value="CYTOSINE-SPECIFIC METHYLTRANSFERASE"/>
    <property type="match status" value="1"/>
</dbReference>
<dbReference type="InterPro" id="IPR018117">
    <property type="entry name" value="C5_DNA_meth_AS"/>
</dbReference>
<name>A0A841M0W5_9HYPH</name>
<dbReference type="PROSITE" id="PS51679">
    <property type="entry name" value="SAM_MT_C5"/>
    <property type="match status" value="1"/>
</dbReference>
<gene>
    <name evidence="9" type="ORF">FHS77_003242</name>
</gene>
<dbReference type="PRINTS" id="PR00105">
    <property type="entry name" value="C5METTRFRASE"/>
</dbReference>
<dbReference type="EC" id="2.1.1.37" evidence="8"/>
<dbReference type="InterPro" id="IPR050390">
    <property type="entry name" value="C5-Methyltransferase"/>
</dbReference>
<dbReference type="GO" id="GO:0009307">
    <property type="term" value="P:DNA restriction-modification system"/>
    <property type="evidence" value="ECO:0007669"/>
    <property type="project" value="UniProtKB-KW"/>
</dbReference>
<dbReference type="GO" id="GO:0003677">
    <property type="term" value="F:DNA binding"/>
    <property type="evidence" value="ECO:0007669"/>
    <property type="project" value="TreeGrafter"/>
</dbReference>
<dbReference type="AlphaFoldDB" id="A0A841M0W5"/>
<dbReference type="InterPro" id="IPR029063">
    <property type="entry name" value="SAM-dependent_MTases_sf"/>
</dbReference>
<sequence length="397" mass="44558">MRAVELFCGAGGMSLGLQRAGVDIIQAYDAWSPAVETYRHNLGHHVSQRDLKDIFEMGPLIADLSPDLICGGPPCQDYSVAGKRIEGENAGLTKTFAMLVCIARPEWFVMENVPQAARSDAWQNARAMLVKAGYGLSECKLDASWYGVAQKRKRLFVIGRLGEQHGFLTSALTAARTKTQTVINDVLEIAEGYVYSRPFRAARGVRSVYEPFPTVTRTCWERLTERYLSNPHPNDPVPVTEAAVLTTQQLAQLQGFPENWQWRGATRQDIHQMIANAVPSPLAESIGRVILERHNAQTIPLVQGRFVQFLMKKGRSYQSARNVKSQLNRARRLLGGRTFTSLELQLATLESVEQFIALSIRTKSDLRAALRNHWDYQKMQQKQTKPEKIPLVLLRAA</sequence>
<evidence type="ECO:0000313" key="9">
    <source>
        <dbReference type="EMBL" id="MBB6262660.1"/>
    </source>
</evidence>
<reference evidence="9 10" key="1">
    <citation type="submission" date="2020-08" db="EMBL/GenBank/DDBJ databases">
        <title>Genomic Encyclopedia of Type Strains, Phase IV (KMG-IV): sequencing the most valuable type-strain genomes for metagenomic binning, comparative biology and taxonomic classification.</title>
        <authorList>
            <person name="Goeker M."/>
        </authorList>
    </citation>
    <scope>NUCLEOTIDE SEQUENCE [LARGE SCALE GENOMIC DNA]</scope>
    <source>
        <strain evidence="9 10">DSM 22336</strain>
    </source>
</reference>
<dbReference type="GO" id="GO:0032259">
    <property type="term" value="P:methylation"/>
    <property type="evidence" value="ECO:0007669"/>
    <property type="project" value="UniProtKB-KW"/>
</dbReference>